<keyword evidence="2 4" id="KW-0819">tRNA processing</keyword>
<dbReference type="EC" id="5.4.99.12" evidence="4"/>
<evidence type="ECO:0000256" key="3">
    <source>
        <dbReference type="ARBA" id="ARBA00023235"/>
    </source>
</evidence>
<keyword evidence="3 4" id="KW-0413">Isomerase</keyword>
<comment type="caution">
    <text evidence="4">Lacks conserved residue(s) required for the propagation of feature annotation.</text>
</comment>
<dbReference type="NCBIfam" id="TIGR00071">
    <property type="entry name" value="hisT_truA"/>
    <property type="match status" value="1"/>
</dbReference>
<evidence type="ECO:0000313" key="10">
    <source>
        <dbReference type="Proteomes" id="UP000218615"/>
    </source>
</evidence>
<dbReference type="GO" id="GO:0003723">
    <property type="term" value="F:RNA binding"/>
    <property type="evidence" value="ECO:0007669"/>
    <property type="project" value="InterPro"/>
</dbReference>
<organism evidence="9 10">
    <name type="scientific">Candidatus Methanoperedens nitratireducens</name>
    <dbReference type="NCBI Taxonomy" id="1392998"/>
    <lineage>
        <taxon>Archaea</taxon>
        <taxon>Methanobacteriati</taxon>
        <taxon>Methanobacteriota</taxon>
        <taxon>Stenosarchaea group</taxon>
        <taxon>Methanomicrobia</taxon>
        <taxon>Methanosarcinales</taxon>
        <taxon>ANME-2 cluster</taxon>
        <taxon>Candidatus Methanoperedentaceae</taxon>
        <taxon>Candidatus Methanoperedens</taxon>
    </lineage>
</organism>
<evidence type="ECO:0000256" key="2">
    <source>
        <dbReference type="ARBA" id="ARBA00022694"/>
    </source>
</evidence>
<dbReference type="InterPro" id="IPR020103">
    <property type="entry name" value="PsdUridine_synth_cat_dom_sf"/>
</dbReference>
<comment type="function">
    <text evidence="4">Formation of pseudouridine at positions 38, 39 and 40 in the anticodon stem and loop of transfer RNAs.</text>
</comment>
<name>A0A284VRD4_9EURY</name>
<keyword evidence="10" id="KW-1185">Reference proteome</keyword>
<dbReference type="InterPro" id="IPR020095">
    <property type="entry name" value="PsdUridine_synth_TruA_C"/>
</dbReference>
<evidence type="ECO:0000256" key="1">
    <source>
        <dbReference type="ARBA" id="ARBA00009375"/>
    </source>
</evidence>
<dbReference type="OrthoDB" id="25720at2157"/>
<evidence type="ECO:0000256" key="5">
    <source>
        <dbReference type="PIRSR" id="PIRSR001430-1"/>
    </source>
</evidence>
<dbReference type="Gene3D" id="3.30.70.580">
    <property type="entry name" value="Pseudouridine synthase I, catalytic domain, N-terminal subdomain"/>
    <property type="match status" value="1"/>
</dbReference>
<evidence type="ECO:0000256" key="4">
    <source>
        <dbReference type="HAMAP-Rule" id="MF_00171"/>
    </source>
</evidence>
<dbReference type="Proteomes" id="UP000218615">
    <property type="component" value="Unassembled WGS sequence"/>
</dbReference>
<comment type="catalytic activity">
    <reaction evidence="4 7">
        <text>uridine(38/39/40) in tRNA = pseudouridine(38/39/40) in tRNA</text>
        <dbReference type="Rhea" id="RHEA:22376"/>
        <dbReference type="Rhea" id="RHEA-COMP:10085"/>
        <dbReference type="Rhea" id="RHEA-COMP:10087"/>
        <dbReference type="ChEBI" id="CHEBI:65314"/>
        <dbReference type="ChEBI" id="CHEBI:65315"/>
        <dbReference type="EC" id="5.4.99.12"/>
    </reaction>
</comment>
<dbReference type="GO" id="GO:0160147">
    <property type="term" value="F:tRNA pseudouridine(38-40) synthase activity"/>
    <property type="evidence" value="ECO:0007669"/>
    <property type="project" value="UniProtKB-EC"/>
</dbReference>
<comment type="similarity">
    <text evidence="1 4 7">Belongs to the tRNA pseudouridine synthase TruA family.</text>
</comment>
<dbReference type="InterPro" id="IPR020094">
    <property type="entry name" value="TruA/RsuA/RluB/E/F_N"/>
</dbReference>
<proteinExistence type="inferred from homology"/>
<feature type="active site" description="Nucleophile" evidence="4 5">
    <location>
        <position position="55"/>
    </location>
</feature>
<gene>
    <name evidence="4 9" type="primary">truA</name>
    <name evidence="9" type="ORF">MNV_50113</name>
</gene>
<evidence type="ECO:0000256" key="7">
    <source>
        <dbReference type="RuleBase" id="RU003792"/>
    </source>
</evidence>
<dbReference type="SUPFAM" id="SSF55120">
    <property type="entry name" value="Pseudouridine synthase"/>
    <property type="match status" value="1"/>
</dbReference>
<dbReference type="HAMAP" id="MF_00171">
    <property type="entry name" value="TruA"/>
    <property type="match status" value="1"/>
</dbReference>
<dbReference type="GO" id="GO:0031119">
    <property type="term" value="P:tRNA pseudouridine synthesis"/>
    <property type="evidence" value="ECO:0007669"/>
    <property type="project" value="UniProtKB-UniRule"/>
</dbReference>
<reference evidence="10" key="1">
    <citation type="submission" date="2017-06" db="EMBL/GenBank/DDBJ databases">
        <authorList>
            <person name="Cremers G."/>
        </authorList>
    </citation>
    <scope>NUCLEOTIDE SEQUENCE [LARGE SCALE GENOMIC DNA]</scope>
</reference>
<dbReference type="EMBL" id="FZMP01000196">
    <property type="protein sequence ID" value="SNQ61854.1"/>
    <property type="molecule type" value="Genomic_DNA"/>
</dbReference>
<dbReference type="RefSeq" id="WP_096206480.1">
    <property type="nucleotide sequence ID" value="NZ_FZMP01000196.1"/>
</dbReference>
<evidence type="ECO:0000313" key="9">
    <source>
        <dbReference type="EMBL" id="SNQ61854.1"/>
    </source>
</evidence>
<evidence type="ECO:0000256" key="6">
    <source>
        <dbReference type="PIRSR" id="PIRSR001430-2"/>
    </source>
</evidence>
<dbReference type="PIRSF" id="PIRSF001430">
    <property type="entry name" value="tRNA_psdUrid_synth"/>
    <property type="match status" value="1"/>
</dbReference>
<dbReference type="InterPro" id="IPR001406">
    <property type="entry name" value="PsdUridine_synth_TruA"/>
</dbReference>
<protein>
    <recommendedName>
        <fullName evidence="4">tRNA pseudouridine synthase A</fullName>
        <ecNumber evidence="4">5.4.99.12</ecNumber>
    </recommendedName>
    <alternativeName>
        <fullName evidence="4">tRNA pseudouridine(38-40) synthase</fullName>
    </alternativeName>
    <alternativeName>
        <fullName evidence="4">tRNA pseudouridylate synthase I</fullName>
    </alternativeName>
    <alternativeName>
        <fullName evidence="4">tRNA-uridine isomerase I</fullName>
    </alternativeName>
</protein>
<dbReference type="PANTHER" id="PTHR11142:SF0">
    <property type="entry name" value="TRNA PSEUDOURIDINE SYNTHASE-LIKE 1"/>
    <property type="match status" value="1"/>
</dbReference>
<sequence length="269" mass="30867">MRIALQVAYIGTDYHGFRFHPDVRTIEGELFRALAELNIINNPHEANYIAAGATDKGVHALGQVIAFDTADPDAFTARAINTRLPPTIWVWARAHVPSDFDPHSSALSREYRYIMCGKYSISLLRNASRLLKGVHDFANFATLEKEKSSICRIEKIEMRVEREFTIMDIRADHFIRHMVRKIATAMKMTGCGAKDLSWLEQMLNPAEFTEGLEPAPAYGLIFKNVEYENIIWDEDAYAKKTVRQSLEEQFRWHGVMAEMLRELKESMII</sequence>
<evidence type="ECO:0000259" key="8">
    <source>
        <dbReference type="Pfam" id="PF01416"/>
    </source>
</evidence>
<dbReference type="Gene3D" id="3.30.70.660">
    <property type="entry name" value="Pseudouridine synthase I, catalytic domain, C-terminal subdomain"/>
    <property type="match status" value="1"/>
</dbReference>
<dbReference type="Pfam" id="PF01416">
    <property type="entry name" value="PseudoU_synth_1"/>
    <property type="match status" value="1"/>
</dbReference>
<dbReference type="InterPro" id="IPR020097">
    <property type="entry name" value="PsdUridine_synth_TruA_a/b_dom"/>
</dbReference>
<dbReference type="PANTHER" id="PTHR11142">
    <property type="entry name" value="PSEUDOURIDYLATE SYNTHASE"/>
    <property type="match status" value="1"/>
</dbReference>
<dbReference type="AlphaFoldDB" id="A0A284VRD4"/>
<feature type="binding site" evidence="4 6">
    <location>
        <position position="111"/>
    </location>
    <ligand>
        <name>substrate</name>
    </ligand>
</feature>
<accession>A0A284VRD4</accession>
<feature type="domain" description="Pseudouridine synthase I TruA alpha/beta" evidence="8">
    <location>
        <begin position="127"/>
        <end position="228"/>
    </location>
</feature>